<dbReference type="OrthoDB" id="883513at2"/>
<dbReference type="InterPro" id="IPR046478">
    <property type="entry name" value="DUF6799"/>
</dbReference>
<evidence type="ECO:0000256" key="1">
    <source>
        <dbReference type="SAM" id="MobiDB-lite"/>
    </source>
</evidence>
<sequence length="173" mass="18683">MNSRLLFSFIIGIALLAGTTAQAQTRVPARRPGAVAPRPRPTNMGAGMKDGLTMKDGRIILTELGISNPTTADKKLLNGVVISTTGLVTATDGTAIQMTEGDMVSLTGRVTTRRSIVVADSLTKVRSFDLKYPGKRKQMEEDAERKAKAKAKLAEDKAKIAEKRAKDKEKSKR</sequence>
<feature type="region of interest" description="Disordered" evidence="1">
    <location>
        <begin position="27"/>
        <end position="49"/>
    </location>
</feature>
<name>A0A1G1T903_9BACT</name>
<feature type="compositionally biased region" description="Low complexity" evidence="1">
    <location>
        <begin position="27"/>
        <end position="37"/>
    </location>
</feature>
<dbReference type="Pfam" id="PF20606">
    <property type="entry name" value="DUF6799"/>
    <property type="match status" value="1"/>
</dbReference>
<reference evidence="4 5" key="1">
    <citation type="submission" date="2016-08" db="EMBL/GenBank/DDBJ databases">
        <title>Hymenobacter coccineus sp. nov., Hymenobacter lapidarius sp. nov. and Hymenobacter glacialis sp. nov., isolated from Antarctic soil.</title>
        <authorList>
            <person name="Sedlacek I."/>
            <person name="Kralova S."/>
            <person name="Kyrova K."/>
            <person name="Maslanova I."/>
            <person name="Stankova E."/>
            <person name="Vrbovska V."/>
            <person name="Nemec M."/>
            <person name="Bartak M."/>
            <person name="Svec P."/>
            <person name="Busse H.-J."/>
            <person name="Pantucek R."/>
        </authorList>
    </citation>
    <scope>NUCLEOTIDE SEQUENCE [LARGE SCALE GENOMIC DNA]</scope>
    <source>
        <strain evidence="4 5">CCM 8643</strain>
    </source>
</reference>
<comment type="caution">
    <text evidence="4">The sequence shown here is derived from an EMBL/GenBank/DDBJ whole genome shotgun (WGS) entry which is preliminary data.</text>
</comment>
<organism evidence="4 5">
    <name type="scientific">Hymenobacter lapidarius</name>
    <dbReference type="NCBI Taxonomy" id="1908237"/>
    <lineage>
        <taxon>Bacteria</taxon>
        <taxon>Pseudomonadati</taxon>
        <taxon>Bacteroidota</taxon>
        <taxon>Cytophagia</taxon>
        <taxon>Cytophagales</taxon>
        <taxon>Hymenobacteraceae</taxon>
        <taxon>Hymenobacter</taxon>
    </lineage>
</organism>
<feature type="signal peptide" evidence="2">
    <location>
        <begin position="1"/>
        <end position="23"/>
    </location>
</feature>
<feature type="region of interest" description="Disordered" evidence="1">
    <location>
        <begin position="134"/>
        <end position="173"/>
    </location>
</feature>
<gene>
    <name evidence="4" type="ORF">BEN47_11140</name>
</gene>
<dbReference type="AlphaFoldDB" id="A0A1G1T903"/>
<keyword evidence="5" id="KW-1185">Reference proteome</keyword>
<dbReference type="Proteomes" id="UP000176294">
    <property type="component" value="Unassembled WGS sequence"/>
</dbReference>
<evidence type="ECO:0000313" key="5">
    <source>
        <dbReference type="Proteomes" id="UP000176294"/>
    </source>
</evidence>
<proteinExistence type="predicted"/>
<feature type="compositionally biased region" description="Basic and acidic residues" evidence="1">
    <location>
        <begin position="137"/>
        <end position="173"/>
    </location>
</feature>
<evidence type="ECO:0000256" key="2">
    <source>
        <dbReference type="SAM" id="SignalP"/>
    </source>
</evidence>
<accession>A0A1G1T903</accession>
<evidence type="ECO:0000259" key="3">
    <source>
        <dbReference type="Pfam" id="PF20606"/>
    </source>
</evidence>
<dbReference type="EMBL" id="MDZB01000090">
    <property type="protein sequence ID" value="OGX87356.1"/>
    <property type="molecule type" value="Genomic_DNA"/>
</dbReference>
<keyword evidence="2" id="KW-0732">Signal</keyword>
<evidence type="ECO:0000313" key="4">
    <source>
        <dbReference type="EMBL" id="OGX87356.1"/>
    </source>
</evidence>
<protein>
    <recommendedName>
        <fullName evidence="3">DUF6799 domain-containing protein</fullName>
    </recommendedName>
</protein>
<feature type="chain" id="PRO_5009579086" description="DUF6799 domain-containing protein" evidence="2">
    <location>
        <begin position="24"/>
        <end position="173"/>
    </location>
</feature>
<dbReference type="RefSeq" id="WP_070726221.1">
    <property type="nucleotide sequence ID" value="NZ_MDZB01000090.1"/>
</dbReference>
<feature type="domain" description="DUF6799" evidence="3">
    <location>
        <begin position="49"/>
        <end position="110"/>
    </location>
</feature>